<dbReference type="EMBL" id="KN822962">
    <property type="protein sequence ID" value="KIO31494.1"/>
    <property type="molecule type" value="Genomic_DNA"/>
</dbReference>
<proteinExistence type="predicted"/>
<evidence type="ECO:0000313" key="3">
    <source>
        <dbReference type="Proteomes" id="UP000054248"/>
    </source>
</evidence>
<protein>
    <submittedName>
        <fullName evidence="2">Uncharacterized protein</fullName>
    </submittedName>
</protein>
<dbReference type="AlphaFoldDB" id="A0A0C3QTG3"/>
<dbReference type="Proteomes" id="UP000054248">
    <property type="component" value="Unassembled WGS sequence"/>
</dbReference>
<dbReference type="HOGENOM" id="CLU_1670666_0_0_1"/>
<evidence type="ECO:0000313" key="2">
    <source>
        <dbReference type="EMBL" id="KIO31494.1"/>
    </source>
</evidence>
<feature type="compositionally biased region" description="Low complexity" evidence="1">
    <location>
        <begin position="34"/>
        <end position="45"/>
    </location>
</feature>
<evidence type="ECO:0000256" key="1">
    <source>
        <dbReference type="SAM" id="MobiDB-lite"/>
    </source>
</evidence>
<feature type="region of interest" description="Disordered" evidence="1">
    <location>
        <begin position="1"/>
        <end position="71"/>
    </location>
</feature>
<keyword evidence="3" id="KW-1185">Reference proteome</keyword>
<sequence length="158" mass="16763">MEPTSSLAQSTSQLATRQPTFDTGAPVPQPGPQSPVVLSGAAEPTAGPPPGQITLSGAPDTAGRQPRDTAHQALTFRQRVARRFTRVVTAIFVLPFRTLRARNRREVNIPQEPHPERQPPSAESTFNGPRPNLGPAMPVVSSSSGPPPPNRQTGRGAI</sequence>
<reference evidence="3" key="2">
    <citation type="submission" date="2015-01" db="EMBL/GenBank/DDBJ databases">
        <title>Evolutionary Origins and Diversification of the Mycorrhizal Mutualists.</title>
        <authorList>
            <consortium name="DOE Joint Genome Institute"/>
            <consortium name="Mycorrhizal Genomics Consortium"/>
            <person name="Kohler A."/>
            <person name="Kuo A."/>
            <person name="Nagy L.G."/>
            <person name="Floudas D."/>
            <person name="Copeland A."/>
            <person name="Barry K.W."/>
            <person name="Cichocki N."/>
            <person name="Veneault-Fourrey C."/>
            <person name="LaButti K."/>
            <person name="Lindquist E.A."/>
            <person name="Lipzen A."/>
            <person name="Lundell T."/>
            <person name="Morin E."/>
            <person name="Murat C."/>
            <person name="Riley R."/>
            <person name="Ohm R."/>
            <person name="Sun H."/>
            <person name="Tunlid A."/>
            <person name="Henrissat B."/>
            <person name="Grigoriev I.V."/>
            <person name="Hibbett D.S."/>
            <person name="Martin F."/>
        </authorList>
    </citation>
    <scope>NUCLEOTIDE SEQUENCE [LARGE SCALE GENOMIC DNA]</scope>
    <source>
        <strain evidence="3">MUT 4182</strain>
    </source>
</reference>
<reference evidence="2 3" key="1">
    <citation type="submission" date="2014-04" db="EMBL/GenBank/DDBJ databases">
        <authorList>
            <consortium name="DOE Joint Genome Institute"/>
            <person name="Kuo A."/>
            <person name="Girlanda M."/>
            <person name="Perotto S."/>
            <person name="Kohler A."/>
            <person name="Nagy L.G."/>
            <person name="Floudas D."/>
            <person name="Copeland A."/>
            <person name="Barry K.W."/>
            <person name="Cichocki N."/>
            <person name="Veneault-Fourrey C."/>
            <person name="LaButti K."/>
            <person name="Lindquist E.A."/>
            <person name="Lipzen A."/>
            <person name="Lundell T."/>
            <person name="Morin E."/>
            <person name="Murat C."/>
            <person name="Sun H."/>
            <person name="Tunlid A."/>
            <person name="Henrissat B."/>
            <person name="Grigoriev I.V."/>
            <person name="Hibbett D.S."/>
            <person name="Martin F."/>
            <person name="Nordberg H.P."/>
            <person name="Cantor M.N."/>
            <person name="Hua S.X."/>
        </authorList>
    </citation>
    <scope>NUCLEOTIDE SEQUENCE [LARGE SCALE GENOMIC DNA]</scope>
    <source>
        <strain evidence="2 3">MUT 4182</strain>
    </source>
</reference>
<accession>A0A0C3QTG3</accession>
<name>A0A0C3QTG3_9AGAM</name>
<organism evidence="2 3">
    <name type="scientific">Tulasnella calospora MUT 4182</name>
    <dbReference type="NCBI Taxonomy" id="1051891"/>
    <lineage>
        <taxon>Eukaryota</taxon>
        <taxon>Fungi</taxon>
        <taxon>Dikarya</taxon>
        <taxon>Basidiomycota</taxon>
        <taxon>Agaricomycotina</taxon>
        <taxon>Agaricomycetes</taxon>
        <taxon>Cantharellales</taxon>
        <taxon>Tulasnellaceae</taxon>
        <taxon>Tulasnella</taxon>
    </lineage>
</organism>
<feature type="compositionally biased region" description="Polar residues" evidence="1">
    <location>
        <begin position="1"/>
        <end position="21"/>
    </location>
</feature>
<gene>
    <name evidence="2" type="ORF">M407DRAFT_219263</name>
</gene>
<feature type="region of interest" description="Disordered" evidence="1">
    <location>
        <begin position="100"/>
        <end position="158"/>
    </location>
</feature>